<dbReference type="Proteomes" id="UP000177996">
    <property type="component" value="Unassembled WGS sequence"/>
</dbReference>
<proteinExistence type="predicted"/>
<dbReference type="SUPFAM" id="SSF48371">
    <property type="entry name" value="ARM repeat"/>
    <property type="match status" value="1"/>
</dbReference>
<sequence>MKSSKNNYFMRMPEGEKSKEPIDEETRARLIEAVKFSFDNLGQFLNSDKGTAFIEEELKMGDLEALRRLSYETQVLKNEYGTFSWKGYEEEIHSPYPLVKDRNLNRAMFRSHIFLDLHNHPTSVFTNDLSFPSPVDMTQSRTHDIIVVGANGLSVTGPILRDPSRKDPRFLNNPELMFGTFLRGEPSYYSNKHYDGGEWSKFLVAAGAQSMFYPWGDTSGIERNVLGRTSQDAGYLAWIDSTDPYQRSIALSIFSGMYYDRDFVANPDLWQVLEKFLSDSDPFVRERAEEHLKQIKANIEYRLKNPGQ</sequence>
<reference evidence="2 3" key="1">
    <citation type="journal article" date="2016" name="Nat. Commun.">
        <title>Thousands of microbial genomes shed light on interconnected biogeochemical processes in an aquifer system.</title>
        <authorList>
            <person name="Anantharaman K."/>
            <person name="Brown C.T."/>
            <person name="Hug L.A."/>
            <person name="Sharon I."/>
            <person name="Castelle C.J."/>
            <person name="Probst A.J."/>
            <person name="Thomas B.C."/>
            <person name="Singh A."/>
            <person name="Wilkins M.J."/>
            <person name="Karaoz U."/>
            <person name="Brodie E.L."/>
            <person name="Williams K.H."/>
            <person name="Hubbard S.S."/>
            <person name="Banfield J.F."/>
        </authorList>
    </citation>
    <scope>NUCLEOTIDE SEQUENCE [LARGE SCALE GENOMIC DNA]</scope>
</reference>
<comment type="caution">
    <text evidence="2">The sequence shown here is derived from an EMBL/GenBank/DDBJ whole genome shotgun (WGS) entry which is preliminary data.</text>
</comment>
<name>A0A1G2D2D8_9BACT</name>
<protein>
    <submittedName>
        <fullName evidence="2">Uncharacterized protein</fullName>
    </submittedName>
</protein>
<dbReference type="STRING" id="1798661.A3D65_01560"/>
<organism evidence="2 3">
    <name type="scientific">Candidatus Lloydbacteria bacterium RIFCSPHIGHO2_02_FULL_50_13</name>
    <dbReference type="NCBI Taxonomy" id="1798661"/>
    <lineage>
        <taxon>Bacteria</taxon>
        <taxon>Candidatus Lloydiibacteriota</taxon>
    </lineage>
</organism>
<accession>A0A1G2D2D8</accession>
<evidence type="ECO:0000256" key="1">
    <source>
        <dbReference type="SAM" id="MobiDB-lite"/>
    </source>
</evidence>
<dbReference type="AlphaFoldDB" id="A0A1G2D2D8"/>
<dbReference type="InterPro" id="IPR016024">
    <property type="entry name" value="ARM-type_fold"/>
</dbReference>
<gene>
    <name evidence="2" type="ORF">A3D65_01560</name>
</gene>
<dbReference type="EMBL" id="MHLL01000053">
    <property type="protein sequence ID" value="OGZ07769.1"/>
    <property type="molecule type" value="Genomic_DNA"/>
</dbReference>
<feature type="region of interest" description="Disordered" evidence="1">
    <location>
        <begin position="1"/>
        <end position="21"/>
    </location>
</feature>
<evidence type="ECO:0000313" key="2">
    <source>
        <dbReference type="EMBL" id="OGZ07769.1"/>
    </source>
</evidence>
<evidence type="ECO:0000313" key="3">
    <source>
        <dbReference type="Proteomes" id="UP000177996"/>
    </source>
</evidence>